<dbReference type="Proteomes" id="UP000765509">
    <property type="component" value="Unassembled WGS sequence"/>
</dbReference>
<protein>
    <recommendedName>
        <fullName evidence="1">Integrase zinc-binding domain-containing protein</fullName>
    </recommendedName>
</protein>
<gene>
    <name evidence="2" type="ORF">O181_041893</name>
</gene>
<keyword evidence="3" id="KW-1185">Reference proteome</keyword>
<reference evidence="2" key="1">
    <citation type="submission" date="2021-03" db="EMBL/GenBank/DDBJ databases">
        <title>Draft genome sequence of rust myrtle Austropuccinia psidii MF-1, a brazilian biotype.</title>
        <authorList>
            <person name="Quecine M.C."/>
            <person name="Pachon D.M.R."/>
            <person name="Bonatelli M.L."/>
            <person name="Correr F.H."/>
            <person name="Franceschini L.M."/>
            <person name="Leite T.F."/>
            <person name="Margarido G.R.A."/>
            <person name="Almeida C.A."/>
            <person name="Ferrarezi J.A."/>
            <person name="Labate C.A."/>
        </authorList>
    </citation>
    <scope>NUCLEOTIDE SEQUENCE</scope>
    <source>
        <strain evidence="2">MF-1</strain>
    </source>
</reference>
<dbReference type="AlphaFoldDB" id="A0A9Q3HE88"/>
<proteinExistence type="predicted"/>
<name>A0A9Q3HE88_9BASI</name>
<dbReference type="InterPro" id="IPR041588">
    <property type="entry name" value="Integrase_H2C2"/>
</dbReference>
<evidence type="ECO:0000259" key="1">
    <source>
        <dbReference type="Pfam" id="PF17921"/>
    </source>
</evidence>
<evidence type="ECO:0000313" key="3">
    <source>
        <dbReference type="Proteomes" id="UP000765509"/>
    </source>
</evidence>
<evidence type="ECO:0000313" key="2">
    <source>
        <dbReference type="EMBL" id="MBW0502178.1"/>
    </source>
</evidence>
<accession>A0A9Q3HE88</accession>
<dbReference type="EMBL" id="AVOT02016679">
    <property type="protein sequence ID" value="MBW0502178.1"/>
    <property type="molecule type" value="Genomic_DNA"/>
</dbReference>
<dbReference type="Gene3D" id="1.10.340.70">
    <property type="match status" value="1"/>
</dbReference>
<comment type="caution">
    <text evidence="2">The sequence shown here is derived from an EMBL/GenBank/DDBJ whole genome shotgun (WGS) entry which is preliminary data.</text>
</comment>
<feature type="domain" description="Integrase zinc-binding" evidence="1">
    <location>
        <begin position="43"/>
        <end position="82"/>
    </location>
</feature>
<sequence length="84" mass="9935">MQEPRTGISARGGRLRDYKDNTFFLEDGLLYHHKKHTSALTIVDRNHISMILQEFHYCPYMGHMSEARTKERVASTAWWPQWGQ</sequence>
<dbReference type="OrthoDB" id="417598at2759"/>
<dbReference type="Pfam" id="PF17921">
    <property type="entry name" value="Integrase_H2C2"/>
    <property type="match status" value="1"/>
</dbReference>
<organism evidence="2 3">
    <name type="scientific">Austropuccinia psidii MF-1</name>
    <dbReference type="NCBI Taxonomy" id="1389203"/>
    <lineage>
        <taxon>Eukaryota</taxon>
        <taxon>Fungi</taxon>
        <taxon>Dikarya</taxon>
        <taxon>Basidiomycota</taxon>
        <taxon>Pucciniomycotina</taxon>
        <taxon>Pucciniomycetes</taxon>
        <taxon>Pucciniales</taxon>
        <taxon>Sphaerophragmiaceae</taxon>
        <taxon>Austropuccinia</taxon>
    </lineage>
</organism>